<accession>A0A0H5BG41</accession>
<keyword evidence="4" id="KW-1185">Reference proteome</keyword>
<dbReference type="EMBL" id="AP014854">
    <property type="protein sequence ID" value="BAR99341.1"/>
    <property type="molecule type" value="Genomic_DNA"/>
</dbReference>
<gene>
    <name evidence="2" type="ORF">BV133_1748</name>
    <name evidence="3" type="ORF">BVIRIDIS_23770</name>
</gene>
<dbReference type="EMBL" id="LN907867">
    <property type="protein sequence ID" value="CUU43358.1"/>
    <property type="molecule type" value="Genomic_DNA"/>
</dbReference>
<evidence type="ECO:0000313" key="2">
    <source>
        <dbReference type="EMBL" id="BAR99341.1"/>
    </source>
</evidence>
<sequence length="100" mass="11115">MAKGYWIARVAVNEQALYDEYRRRNAVAFAKFGGRFIVRGGPFEGLGSSKPHNVVLEFPSFEAAKACYASTEYQDAKQYLLRGCEVDLVIIEGYDGAQPA</sequence>
<dbReference type="PATRIC" id="fig|1079.6.peg.3081"/>
<dbReference type="Proteomes" id="UP000065734">
    <property type="component" value="Chromosome I"/>
</dbReference>
<dbReference type="RefSeq" id="WP_055038919.1">
    <property type="nucleotide sequence ID" value="NZ_AP014854.2"/>
</dbReference>
<reference evidence="2" key="1">
    <citation type="journal article" date="2015" name="Genome Announc.">
        <title>Complete Genome Sequence of the Bacteriochlorophyll b-Producing Photosynthetic Bacterium Blastochloris viridis.</title>
        <authorList>
            <person name="Tsukatani Y."/>
            <person name="Hirose Y."/>
            <person name="Harada J."/>
            <person name="Misawa N."/>
            <person name="Mori K."/>
            <person name="Inoue K."/>
            <person name="Tamiaki H."/>
        </authorList>
    </citation>
    <scope>NUCLEOTIDE SEQUENCE [LARGE SCALE GENOMIC DNA]</scope>
    <source>
        <strain evidence="2">DSM 133</strain>
    </source>
</reference>
<organism evidence="3 4">
    <name type="scientific">Blastochloris viridis</name>
    <name type="common">Rhodopseudomonas viridis</name>
    <dbReference type="NCBI Taxonomy" id="1079"/>
    <lineage>
        <taxon>Bacteria</taxon>
        <taxon>Pseudomonadati</taxon>
        <taxon>Pseudomonadota</taxon>
        <taxon>Alphaproteobacteria</taxon>
        <taxon>Hyphomicrobiales</taxon>
        <taxon>Blastochloridaceae</taxon>
        <taxon>Blastochloris</taxon>
    </lineage>
</organism>
<dbReference type="InterPro" id="IPR011008">
    <property type="entry name" value="Dimeric_a/b-barrel"/>
</dbReference>
<dbReference type="Gene3D" id="3.30.70.100">
    <property type="match status" value="1"/>
</dbReference>
<protein>
    <recommendedName>
        <fullName evidence="1">DUF1330 domain-containing protein</fullName>
    </recommendedName>
</protein>
<evidence type="ECO:0000313" key="3">
    <source>
        <dbReference type="EMBL" id="CUU43358.1"/>
    </source>
</evidence>
<dbReference type="PANTHER" id="PTHR41521">
    <property type="match status" value="1"/>
</dbReference>
<feature type="domain" description="DUF1330" evidence="1">
    <location>
        <begin position="3"/>
        <end position="94"/>
    </location>
</feature>
<dbReference type="KEGG" id="bvr:BVIR_2932"/>
<proteinExistence type="predicted"/>
<evidence type="ECO:0000313" key="4">
    <source>
        <dbReference type="Proteomes" id="UP000065734"/>
    </source>
</evidence>
<dbReference type="InterPro" id="IPR010753">
    <property type="entry name" value="DUF1330"/>
</dbReference>
<dbReference type="OrthoDB" id="9806380at2"/>
<reference evidence="4" key="3">
    <citation type="journal article" date="2016" name="Genome Announc.">
        <title>Revised genome sequence of the purple photosynthetic bacterium Blastochloris viridis.</title>
        <authorList>
            <person name="Liu L.N."/>
            <person name="Faulkner M."/>
            <person name="Liu X."/>
            <person name="Huang F."/>
            <person name="Darby A.C."/>
            <person name="Hall N."/>
        </authorList>
    </citation>
    <scope>NUCLEOTIDE SEQUENCE [LARGE SCALE GENOMIC DNA]</scope>
    <source>
        <strain evidence="4">ATCC 19567 / DSM 133 / F</strain>
    </source>
</reference>
<reference evidence="3" key="2">
    <citation type="submission" date="2015-11" db="EMBL/GenBank/DDBJ databases">
        <authorList>
            <person name="Zhang Y."/>
            <person name="Guo Z."/>
        </authorList>
    </citation>
    <scope>NUCLEOTIDE SEQUENCE</scope>
    <source>
        <strain evidence="3">1</strain>
    </source>
</reference>
<dbReference type="Pfam" id="PF07045">
    <property type="entry name" value="DUF1330"/>
    <property type="match status" value="1"/>
</dbReference>
<evidence type="ECO:0000259" key="1">
    <source>
        <dbReference type="Pfam" id="PF07045"/>
    </source>
</evidence>
<dbReference type="PANTHER" id="PTHR41521:SF4">
    <property type="entry name" value="BLR0684 PROTEIN"/>
    <property type="match status" value="1"/>
</dbReference>
<name>A0A0H5BG41_BLAVI</name>
<dbReference type="STRING" id="1079.BVIR_2932"/>
<dbReference type="SUPFAM" id="SSF54909">
    <property type="entry name" value="Dimeric alpha+beta barrel"/>
    <property type="match status" value="1"/>
</dbReference>
<dbReference type="AlphaFoldDB" id="A0A0H5BG41"/>